<dbReference type="InterPro" id="IPR053710">
    <property type="entry name" value="Arylamine_NAT_domain_sf"/>
</dbReference>
<evidence type="ECO:0000313" key="7">
    <source>
        <dbReference type="Proteomes" id="UP001066276"/>
    </source>
</evidence>
<dbReference type="GO" id="GO:0004060">
    <property type="term" value="F:arylamine N-acetyltransferase activity"/>
    <property type="evidence" value="ECO:0007669"/>
    <property type="project" value="UniProtKB-EC"/>
</dbReference>
<comment type="caution">
    <text evidence="6">The sequence shown here is derived from an EMBL/GenBank/DDBJ whole genome shotgun (WGS) entry which is preliminary data.</text>
</comment>
<sequence length="311" mass="36081">MRACAPGRVGNFRERERERFKRRGWSRGRQEMDVTTYLLRIGYNGPTVPSLDTLRALHRCHLLSVPFESLSIHSGEKITLNPPEVYDKIVRRHRGGFCFENNSLFYWLLKELGYQAVILSAHVKNVFTKRYGPPCDHMVLLVDLSGQQWLCDVGFGNSFRTPLFLEPRTEQTQENGFFRLWPDDNMWVLERFQETAELQGTARAWSSLYKFTLAEQKLADFNSMCDYHQTSPSSLFFCKAFCSLHLPLGMRTYMGLRLITTTYTGTTTCQKDTRELKKEEIPSILREMFGIVLTGKLEPKDEDIIPPPPIY</sequence>
<organism evidence="6 7">
    <name type="scientific">Pleurodeles waltl</name>
    <name type="common">Iberian ribbed newt</name>
    <dbReference type="NCBI Taxonomy" id="8319"/>
    <lineage>
        <taxon>Eukaryota</taxon>
        <taxon>Metazoa</taxon>
        <taxon>Chordata</taxon>
        <taxon>Craniata</taxon>
        <taxon>Vertebrata</taxon>
        <taxon>Euteleostomi</taxon>
        <taxon>Amphibia</taxon>
        <taxon>Batrachia</taxon>
        <taxon>Caudata</taxon>
        <taxon>Salamandroidea</taxon>
        <taxon>Salamandridae</taxon>
        <taxon>Pleurodelinae</taxon>
        <taxon>Pleurodeles</taxon>
    </lineage>
</organism>
<comment type="similarity">
    <text evidence="1 5">Belongs to the arylamine N-acetyltransferase family.</text>
</comment>
<name>A0AAV7PBW0_PLEWA</name>
<proteinExistence type="inferred from homology"/>
<protein>
    <recommendedName>
        <fullName evidence="2">arylamine N-acetyltransferase</fullName>
        <ecNumber evidence="2">2.3.1.5</ecNumber>
    </recommendedName>
</protein>
<dbReference type="FunFam" id="3.30.2140.20:FF:000001">
    <property type="entry name" value="Arylamine N-acetyltransferase 1"/>
    <property type="match status" value="1"/>
</dbReference>
<evidence type="ECO:0000256" key="5">
    <source>
        <dbReference type="RuleBase" id="RU003452"/>
    </source>
</evidence>
<evidence type="ECO:0000256" key="4">
    <source>
        <dbReference type="ARBA" id="ARBA00023315"/>
    </source>
</evidence>
<evidence type="ECO:0000256" key="1">
    <source>
        <dbReference type="ARBA" id="ARBA00006547"/>
    </source>
</evidence>
<accession>A0AAV7PBW0</accession>
<dbReference type="EC" id="2.3.1.5" evidence="2"/>
<dbReference type="InterPro" id="IPR038765">
    <property type="entry name" value="Papain-like_cys_pep_sf"/>
</dbReference>
<dbReference type="PANTHER" id="PTHR11786:SF3">
    <property type="entry name" value="ARYLAMINE N-ACETYLTRANSFERASE"/>
    <property type="match status" value="1"/>
</dbReference>
<keyword evidence="4 5" id="KW-0012">Acyltransferase</keyword>
<dbReference type="Proteomes" id="UP001066276">
    <property type="component" value="Chromosome 7"/>
</dbReference>
<dbReference type="EMBL" id="JANPWB010000011">
    <property type="protein sequence ID" value="KAJ1124916.1"/>
    <property type="molecule type" value="Genomic_DNA"/>
</dbReference>
<dbReference type="Gene3D" id="3.30.2140.20">
    <property type="match status" value="1"/>
</dbReference>
<dbReference type="PANTHER" id="PTHR11786">
    <property type="entry name" value="N-HYDROXYARYLAMINE O-ACETYLTRANSFERASE"/>
    <property type="match status" value="1"/>
</dbReference>
<dbReference type="AlphaFoldDB" id="A0AAV7PBW0"/>
<dbReference type="InterPro" id="IPR001447">
    <property type="entry name" value="Arylamine_N-AcTrfase"/>
</dbReference>
<keyword evidence="3 5" id="KW-0808">Transferase</keyword>
<evidence type="ECO:0000256" key="2">
    <source>
        <dbReference type="ARBA" id="ARBA00012701"/>
    </source>
</evidence>
<evidence type="ECO:0000313" key="6">
    <source>
        <dbReference type="EMBL" id="KAJ1124916.1"/>
    </source>
</evidence>
<dbReference type="PRINTS" id="PR01543">
    <property type="entry name" value="ANATRNSFRASE"/>
</dbReference>
<reference evidence="6" key="1">
    <citation type="journal article" date="2022" name="bioRxiv">
        <title>Sequencing and chromosome-scale assembly of the giantPleurodeles waltlgenome.</title>
        <authorList>
            <person name="Brown T."/>
            <person name="Elewa A."/>
            <person name="Iarovenko S."/>
            <person name="Subramanian E."/>
            <person name="Araus A.J."/>
            <person name="Petzold A."/>
            <person name="Susuki M."/>
            <person name="Suzuki K.-i.T."/>
            <person name="Hayashi T."/>
            <person name="Toyoda A."/>
            <person name="Oliveira C."/>
            <person name="Osipova E."/>
            <person name="Leigh N.D."/>
            <person name="Simon A."/>
            <person name="Yun M.H."/>
        </authorList>
    </citation>
    <scope>NUCLEOTIDE SEQUENCE</scope>
    <source>
        <strain evidence="6">20211129_DDA</strain>
        <tissue evidence="6">Liver</tissue>
    </source>
</reference>
<dbReference type="SUPFAM" id="SSF54001">
    <property type="entry name" value="Cysteine proteinases"/>
    <property type="match status" value="1"/>
</dbReference>
<gene>
    <name evidence="6" type="ORF">NDU88_003363</name>
</gene>
<dbReference type="Pfam" id="PF00797">
    <property type="entry name" value="Acetyltransf_2"/>
    <property type="match status" value="1"/>
</dbReference>
<evidence type="ECO:0000256" key="3">
    <source>
        <dbReference type="ARBA" id="ARBA00022679"/>
    </source>
</evidence>
<keyword evidence="7" id="KW-1185">Reference proteome</keyword>